<dbReference type="CDD" id="cd06547">
    <property type="entry name" value="GH85_ENGase"/>
    <property type="match status" value="1"/>
</dbReference>
<dbReference type="InterPro" id="IPR032979">
    <property type="entry name" value="ENGase"/>
</dbReference>
<name>A0AAP0RRK6_LIQFO</name>
<comment type="caution">
    <text evidence="12">The sequence shown here is derived from an EMBL/GenBank/DDBJ whole genome shotgun (WGS) entry which is preliminary data.</text>
</comment>
<dbReference type="Pfam" id="PF03644">
    <property type="entry name" value="Glyco_hydro_85"/>
    <property type="match status" value="1"/>
</dbReference>
<evidence type="ECO:0000256" key="2">
    <source>
        <dbReference type="ARBA" id="ARBA00007849"/>
    </source>
</evidence>
<evidence type="ECO:0000259" key="10">
    <source>
        <dbReference type="Pfam" id="PF03644"/>
    </source>
</evidence>
<evidence type="ECO:0000256" key="9">
    <source>
        <dbReference type="SAM" id="MobiDB-lite"/>
    </source>
</evidence>
<dbReference type="GO" id="GO:0005829">
    <property type="term" value="C:cytosol"/>
    <property type="evidence" value="ECO:0007669"/>
    <property type="project" value="UniProtKB-SubCell"/>
</dbReference>
<evidence type="ECO:0000313" key="12">
    <source>
        <dbReference type="EMBL" id="KAK9283155.1"/>
    </source>
</evidence>
<dbReference type="Pfam" id="PF25529">
    <property type="entry name" value="Ig_ENGASE1_C"/>
    <property type="match status" value="1"/>
</dbReference>
<evidence type="ECO:0000256" key="7">
    <source>
        <dbReference type="ARBA" id="ARBA00034414"/>
    </source>
</evidence>
<evidence type="ECO:0000256" key="6">
    <source>
        <dbReference type="ARBA" id="ARBA00023295"/>
    </source>
</evidence>
<reference evidence="12 13" key="1">
    <citation type="journal article" date="2024" name="Plant J.">
        <title>Genome sequences and population genomics reveal climatic adaptation and genomic divergence between two closely related sweetgum species.</title>
        <authorList>
            <person name="Xu W.Q."/>
            <person name="Ren C.Q."/>
            <person name="Zhang X.Y."/>
            <person name="Comes H.P."/>
            <person name="Liu X.H."/>
            <person name="Li Y.G."/>
            <person name="Kettle C.J."/>
            <person name="Jalonen R."/>
            <person name="Gaisberger H."/>
            <person name="Ma Y.Z."/>
            <person name="Qiu Y.X."/>
        </authorList>
    </citation>
    <scope>NUCLEOTIDE SEQUENCE [LARGE SCALE GENOMIC DNA]</scope>
    <source>
        <strain evidence="12">Hangzhou</strain>
    </source>
</reference>
<dbReference type="InterPro" id="IPR057882">
    <property type="entry name" value="ENGase_C"/>
</dbReference>
<comment type="function">
    <text evidence="8">Endoglycosidase that releases N-glycans from glycoproteins by cleaving the beta-1,4-glycosidic bond in the N,N'-diacetylchitobiose core. Involved in the production of high-mannose type N-glycans during plant development and fruit maturation.</text>
</comment>
<feature type="domain" description="Cytosolic endo-beta-N-acetylglucosaminidase C-terminal" evidence="11">
    <location>
        <begin position="576"/>
        <end position="696"/>
    </location>
</feature>
<comment type="similarity">
    <text evidence="2">Belongs to the glycosyl hydrolase 85 family.</text>
</comment>
<evidence type="ECO:0000313" key="13">
    <source>
        <dbReference type="Proteomes" id="UP001415857"/>
    </source>
</evidence>
<feature type="region of interest" description="Disordered" evidence="9">
    <location>
        <begin position="1"/>
        <end position="28"/>
    </location>
</feature>
<evidence type="ECO:0000256" key="5">
    <source>
        <dbReference type="ARBA" id="ARBA00022801"/>
    </source>
</evidence>
<evidence type="ECO:0000256" key="3">
    <source>
        <dbReference type="ARBA" id="ARBA00012566"/>
    </source>
</evidence>
<dbReference type="Gene3D" id="2.60.120.260">
    <property type="entry name" value="Galactose-binding domain-like"/>
    <property type="match status" value="1"/>
</dbReference>
<feature type="domain" description="Cytosolic endo-beta-N-acetylglucosaminidase TIM barrel" evidence="10">
    <location>
        <begin position="83"/>
        <end position="361"/>
    </location>
</feature>
<keyword evidence="6" id="KW-0326">Glycosidase</keyword>
<comment type="catalytic activity">
    <reaction evidence="7">
        <text>an N(4)-(oligosaccharide-(1-&gt;3)-[oligosaccharide-(1-&gt;6)]-beta-D-Man-(1-&gt;4)-beta-D-GlcNAc-(1-&gt;4)-alpha-D-GlcNAc)-L-asparaginyl-[protein] + H2O = an oligosaccharide-(1-&gt;3)-[oligosaccharide-(1-&gt;6)]-beta-D-Man-(1-&gt;4)-D-GlcNAc + N(4)-(N-acetyl-beta-D-glucosaminyl)-L-asparaginyl-[protein]</text>
        <dbReference type="Rhea" id="RHEA:73067"/>
        <dbReference type="Rhea" id="RHEA-COMP:12603"/>
        <dbReference type="Rhea" id="RHEA-COMP:18176"/>
        <dbReference type="ChEBI" id="CHEBI:15377"/>
        <dbReference type="ChEBI" id="CHEBI:132248"/>
        <dbReference type="ChEBI" id="CHEBI:192714"/>
        <dbReference type="ChEBI" id="CHEBI:192715"/>
        <dbReference type="EC" id="3.2.1.96"/>
    </reaction>
</comment>
<keyword evidence="5" id="KW-0378">Hydrolase</keyword>
<dbReference type="GO" id="GO:0006491">
    <property type="term" value="P:N-glycan processing"/>
    <property type="evidence" value="ECO:0007669"/>
    <property type="project" value="UniProtKB-ARBA"/>
</dbReference>
<gene>
    <name evidence="12" type="ORF">L1049_011386</name>
</gene>
<dbReference type="EC" id="3.2.1.96" evidence="3"/>
<evidence type="ECO:0000256" key="1">
    <source>
        <dbReference type="ARBA" id="ARBA00004514"/>
    </source>
</evidence>
<dbReference type="Proteomes" id="UP001415857">
    <property type="component" value="Unassembled WGS sequence"/>
</dbReference>
<protein>
    <recommendedName>
        <fullName evidence="3">mannosyl-glycoprotein endo-beta-N-acetylglucosaminidase</fullName>
        <ecNumber evidence="3">3.2.1.96</ecNumber>
    </recommendedName>
</protein>
<dbReference type="AlphaFoldDB" id="A0AAP0RRK6"/>
<organism evidence="12 13">
    <name type="scientific">Liquidambar formosana</name>
    <name type="common">Formosan gum</name>
    <dbReference type="NCBI Taxonomy" id="63359"/>
    <lineage>
        <taxon>Eukaryota</taxon>
        <taxon>Viridiplantae</taxon>
        <taxon>Streptophyta</taxon>
        <taxon>Embryophyta</taxon>
        <taxon>Tracheophyta</taxon>
        <taxon>Spermatophyta</taxon>
        <taxon>Magnoliopsida</taxon>
        <taxon>eudicotyledons</taxon>
        <taxon>Gunneridae</taxon>
        <taxon>Pentapetalae</taxon>
        <taxon>Saxifragales</taxon>
        <taxon>Altingiaceae</taxon>
        <taxon>Liquidambar</taxon>
    </lineage>
</organism>
<proteinExistence type="inferred from homology"/>
<dbReference type="FunFam" id="3.20.20.80:FF:000043">
    <property type="entry name" value="cytosolic endo-beta-N-acetylglucosaminidase"/>
    <property type="match status" value="1"/>
</dbReference>
<dbReference type="GO" id="GO:0033925">
    <property type="term" value="F:mannosyl-glycoprotein endo-beta-N-acetylglucosaminidase activity"/>
    <property type="evidence" value="ECO:0007669"/>
    <property type="project" value="UniProtKB-EC"/>
</dbReference>
<dbReference type="EMBL" id="JBBPBK010000006">
    <property type="protein sequence ID" value="KAK9283155.1"/>
    <property type="molecule type" value="Genomic_DNA"/>
</dbReference>
<keyword evidence="13" id="KW-1185">Reference proteome</keyword>
<dbReference type="Gene3D" id="3.20.20.80">
    <property type="entry name" value="Glycosidases"/>
    <property type="match status" value="1"/>
</dbReference>
<dbReference type="PANTHER" id="PTHR13246">
    <property type="entry name" value="ENDO BETA N-ACETYLGLUCOSAMINIDASE"/>
    <property type="match status" value="1"/>
</dbReference>
<accession>A0AAP0RRK6</accession>
<sequence>MSQSKETEQNQSSPSPAPPPFDPSQPSIPVSYPLRTLHELESRSYFKSFHYPFNKSSVPLKPDSSSLPGRPRILVCHDMGGGYLDDKWVQGGTNEGAYAIWHWYLIDVFVYFSHCLVTLPPPCWTNTAHKHGVKVLGTFITEWDEGRVICNSLLSTKESAQMYAERLAELAVALGFDGWLINMEVKLDLGQIPNLKEFVSHLTQTMHSSMAGSLVIWYDSVTIDGNLSWQNQLNDKNKPFFDICDGIFVNYTWKKNYPKLSATVAGDRKFDVYMGIDVFGRNTYGGGKWKTNVALDVLKKDDVSAAIFAPGWVYETNQPPDFQTAQNRWWSLVEKSWGILQNYPKALPFYSNFDQGHGYHFSIGGGQVSEASWCNISCQSFQPFLEFPGDPTPNTFQVLVNFKEASYSGGGNITFKGTLEGNAYFTTRLFLGELILGDLPVHFTYSVKSDGNSLVGLSLEFSSNLNERTSVLLAARGSTLLTMNQFSRKFSKVIMPNRVTKPETAPGWVIQESSIAMNGYTLTEIHAVCYKSMPELNQLRLDSISDDQDNTLALSPSEYYAVLGHMLAQTPEQNSEFPPSTSWVVEGQYIKWTSGSQGSKTLSIKIIWRLKDGNDSLFPKYNIYVENLTKQSIGNPGGILEGVQKYLGVAQVEAFYISDLVVISGTSSLKFIIQVCSVDGACQKLDDAPSFLLDVEG</sequence>
<dbReference type="PANTHER" id="PTHR13246:SF1">
    <property type="entry name" value="CYTOSOLIC ENDO-BETA-N-ACETYLGLUCOSAMINIDASE"/>
    <property type="match status" value="1"/>
</dbReference>
<comment type="subcellular location">
    <subcellularLocation>
        <location evidence="1">Cytoplasm</location>
        <location evidence="1">Cytosol</location>
    </subcellularLocation>
</comment>
<evidence type="ECO:0000256" key="8">
    <source>
        <dbReference type="ARBA" id="ARBA00060018"/>
    </source>
</evidence>
<evidence type="ECO:0000259" key="11">
    <source>
        <dbReference type="Pfam" id="PF25529"/>
    </source>
</evidence>
<evidence type="ECO:0000256" key="4">
    <source>
        <dbReference type="ARBA" id="ARBA00022490"/>
    </source>
</evidence>
<keyword evidence="4" id="KW-0963">Cytoplasm</keyword>
<dbReference type="InterPro" id="IPR005201">
    <property type="entry name" value="TIM_ENGase"/>
</dbReference>